<proteinExistence type="predicted"/>
<dbReference type="AlphaFoldDB" id="A0A1S7LFW4"/>
<feature type="region of interest" description="Disordered" evidence="1">
    <location>
        <begin position="61"/>
        <end position="86"/>
    </location>
</feature>
<protein>
    <recommendedName>
        <fullName evidence="3">Uracil-DNA glycosylase</fullName>
    </recommendedName>
</protein>
<feature type="compositionally biased region" description="Polar residues" evidence="1">
    <location>
        <begin position="75"/>
        <end position="86"/>
    </location>
</feature>
<reference evidence="2" key="1">
    <citation type="submission" date="2015-04" db="EMBL/GenBank/DDBJ databases">
        <authorList>
            <person name="Syromyatnikov M.Y."/>
            <person name="Popov V.N."/>
        </authorList>
    </citation>
    <scope>NUCLEOTIDE SEQUENCE</scope>
    <source>
        <strain evidence="2">MO-1</strain>
    </source>
</reference>
<sequence>MGAGGTMKREQSTERINCMKCKYFKITWDPNHPRACTAMGFKGKEMPSVEVERASGHPCLRFAPKEDGSDGQRRASGTQTDHGWYV</sequence>
<evidence type="ECO:0000256" key="1">
    <source>
        <dbReference type="SAM" id="MobiDB-lite"/>
    </source>
</evidence>
<feature type="compositionally biased region" description="Basic and acidic residues" evidence="1">
    <location>
        <begin position="63"/>
        <end position="73"/>
    </location>
</feature>
<gene>
    <name evidence="2" type="ORF">MAGMO_0486</name>
</gene>
<accession>A0A1S7LFW4</accession>
<organism evidence="2">
    <name type="scientific">Magnetococcus massalia (strain MO-1)</name>
    <dbReference type="NCBI Taxonomy" id="451514"/>
    <lineage>
        <taxon>Bacteria</taxon>
        <taxon>Pseudomonadati</taxon>
        <taxon>Pseudomonadota</taxon>
        <taxon>Magnetococcia</taxon>
        <taxon>Magnetococcales</taxon>
        <taxon>Magnetococcaceae</taxon>
        <taxon>Magnetococcus</taxon>
    </lineage>
</organism>
<evidence type="ECO:0000313" key="2">
    <source>
        <dbReference type="EMBL" id="CRH04696.1"/>
    </source>
</evidence>
<evidence type="ECO:0008006" key="3">
    <source>
        <dbReference type="Google" id="ProtNLM"/>
    </source>
</evidence>
<name>A0A1S7LFW4_MAGMO</name>
<dbReference type="EMBL" id="LO017727">
    <property type="protein sequence ID" value="CRH04696.1"/>
    <property type="molecule type" value="Genomic_DNA"/>
</dbReference>